<protein>
    <recommendedName>
        <fullName evidence="9">Periplasmic chaperone PpiD</fullName>
    </recommendedName>
    <alternativeName>
        <fullName evidence="10">Periplasmic folding chaperone</fullName>
    </alternativeName>
</protein>
<dbReference type="Gene3D" id="3.10.50.40">
    <property type="match status" value="1"/>
</dbReference>
<dbReference type="Pfam" id="PF13624">
    <property type="entry name" value="SurA_N_3"/>
    <property type="match status" value="1"/>
</dbReference>
<keyword evidence="2" id="KW-1003">Cell membrane</keyword>
<evidence type="ECO:0000256" key="13">
    <source>
        <dbReference type="SAM" id="Phobius"/>
    </source>
</evidence>
<keyword evidence="11" id="KW-0697">Rotamase</keyword>
<dbReference type="PROSITE" id="PS50198">
    <property type="entry name" value="PPIC_PPIASE_2"/>
    <property type="match status" value="1"/>
</dbReference>
<dbReference type="PANTHER" id="PTHR47529">
    <property type="entry name" value="PEPTIDYL-PROLYL CIS-TRANS ISOMERASE D"/>
    <property type="match status" value="1"/>
</dbReference>
<gene>
    <name evidence="15" type="ORF">GJQ55_06220</name>
</gene>
<keyword evidence="6 13" id="KW-0472">Membrane</keyword>
<reference evidence="15 16" key="1">
    <citation type="submission" date="2019-11" db="EMBL/GenBank/DDBJ databases">
        <title>Venatorbacter sp. nov. a predator of Campylobacter and other Gram-negative bacteria.</title>
        <authorList>
            <person name="Saeedi A."/>
            <person name="Cummings N.J."/>
            <person name="Connerton I.F."/>
            <person name="Connerton P.L."/>
        </authorList>
    </citation>
    <scope>NUCLEOTIDE SEQUENCE [LARGE SCALE GENOMIC DNA]</scope>
    <source>
        <strain evidence="15">XL5</strain>
    </source>
</reference>
<evidence type="ECO:0000256" key="11">
    <source>
        <dbReference type="PROSITE-ProRule" id="PRU00278"/>
    </source>
</evidence>
<keyword evidence="11" id="KW-0413">Isomerase</keyword>
<comment type="subcellular location">
    <subcellularLocation>
        <location evidence="1">Cell inner membrane</location>
        <topology evidence="1">Single-pass type II membrane protein</topology>
        <orientation evidence="1">Periplasmic side</orientation>
    </subcellularLocation>
</comment>
<keyword evidence="5 13" id="KW-1133">Transmembrane helix</keyword>
<keyword evidence="3" id="KW-0997">Cell inner membrane</keyword>
<evidence type="ECO:0000256" key="9">
    <source>
        <dbReference type="ARBA" id="ARBA00040743"/>
    </source>
</evidence>
<evidence type="ECO:0000313" key="16">
    <source>
        <dbReference type="Proteomes" id="UP000596074"/>
    </source>
</evidence>
<evidence type="ECO:0000256" key="4">
    <source>
        <dbReference type="ARBA" id="ARBA00022692"/>
    </source>
</evidence>
<name>A0A9X7V1V7_9GAMM</name>
<dbReference type="Gene3D" id="1.10.4030.10">
    <property type="entry name" value="Porin chaperone SurA, peptide-binding domain"/>
    <property type="match status" value="1"/>
</dbReference>
<evidence type="ECO:0000256" key="12">
    <source>
        <dbReference type="SAM" id="Coils"/>
    </source>
</evidence>
<evidence type="ECO:0000256" key="10">
    <source>
        <dbReference type="ARBA" id="ARBA00042775"/>
    </source>
</evidence>
<feature type="coiled-coil region" evidence="12">
    <location>
        <begin position="206"/>
        <end position="240"/>
    </location>
</feature>
<keyword evidence="16" id="KW-1185">Reference proteome</keyword>
<dbReference type="InterPro" id="IPR000297">
    <property type="entry name" value="PPIase_PpiC"/>
</dbReference>
<dbReference type="InterPro" id="IPR052029">
    <property type="entry name" value="PpiD_chaperone"/>
</dbReference>
<keyword evidence="4 13" id="KW-0812">Transmembrane</keyword>
<sequence length="629" mass="69487">MRFFYIGAINNNEWRAVTVGGSMLQTMRDNAQGMIAKIIVGFIIVVFALWGVESIVSIGSGTSATASVNGEDITEEDIVRTVEQQKANLRRQFGDQYDENLFNEQFLRQSALEQLIEQKIALVQAQELGLRASPRSVDETIVTIPAFQLDGRFNREQFQNVLRINGMTPLMFRASLAEDIITNQARAAFILSSLETPFSARLSEALNQEERTFRFTEINARALEAEVNLSEEEIQAAYEADRDRYMAPEQASIRYVQLRRDRLVASQTVSEDELQQAYDEYLSREAVREQRQASHILLETADRSRDEALELAVDLRARLAAGESFADLAKEYSDDFATRDQGGDLGLSARGAYADAFDAALFELAEGEISAPVETEYGVHLIQAVKVVKAPAKSLAEMRSTLEDEIRQVKAEPLFAEQLQELSNLAFSAESLADVANALGLTVEQSAVFTREQGDGITSNTDVRQMAFSDSVLLDKEISAVVELNDSALVMAIASHQEAVVRPLDEVRGQVVGALRRERALEMARSRAEAIVAGTETSSDWKTITTTFAQPSAAPRQAQQRAFGLQPGKTDMVSSAGGFAVVTLDSINSKNWQDVAVTEELTEAGRAQNSRADMLSYQTWARSVSDIEN</sequence>
<dbReference type="EMBL" id="CP046056">
    <property type="protein sequence ID" value="QQD24094.1"/>
    <property type="molecule type" value="Genomic_DNA"/>
</dbReference>
<evidence type="ECO:0000256" key="2">
    <source>
        <dbReference type="ARBA" id="ARBA00022475"/>
    </source>
</evidence>
<evidence type="ECO:0000256" key="1">
    <source>
        <dbReference type="ARBA" id="ARBA00004382"/>
    </source>
</evidence>
<evidence type="ECO:0000256" key="6">
    <source>
        <dbReference type="ARBA" id="ARBA00023136"/>
    </source>
</evidence>
<dbReference type="PANTHER" id="PTHR47529:SF1">
    <property type="entry name" value="PERIPLASMIC CHAPERONE PPID"/>
    <property type="match status" value="1"/>
</dbReference>
<evidence type="ECO:0000256" key="7">
    <source>
        <dbReference type="ARBA" id="ARBA00023186"/>
    </source>
</evidence>
<evidence type="ECO:0000256" key="3">
    <source>
        <dbReference type="ARBA" id="ARBA00022519"/>
    </source>
</evidence>
<feature type="domain" description="PpiC" evidence="14">
    <location>
        <begin position="288"/>
        <end position="386"/>
    </location>
</feature>
<dbReference type="PROSITE" id="PS01096">
    <property type="entry name" value="PPIC_PPIASE_1"/>
    <property type="match status" value="1"/>
</dbReference>
<feature type="transmembrane region" description="Helical" evidence="13">
    <location>
        <begin position="34"/>
        <end position="52"/>
    </location>
</feature>
<proteinExistence type="inferred from homology"/>
<dbReference type="AlphaFoldDB" id="A0A9X7V1V7"/>
<keyword evidence="12" id="KW-0175">Coiled coil</keyword>
<dbReference type="InterPro" id="IPR027304">
    <property type="entry name" value="Trigger_fact/SurA_dom_sf"/>
</dbReference>
<accession>A0A9X7V1V7</accession>
<keyword evidence="7" id="KW-0143">Chaperone</keyword>
<dbReference type="GO" id="GO:0003755">
    <property type="term" value="F:peptidyl-prolyl cis-trans isomerase activity"/>
    <property type="evidence" value="ECO:0007669"/>
    <property type="project" value="UniProtKB-KW"/>
</dbReference>
<dbReference type="GO" id="GO:0005886">
    <property type="term" value="C:plasma membrane"/>
    <property type="evidence" value="ECO:0007669"/>
    <property type="project" value="UniProtKB-SubCell"/>
</dbReference>
<evidence type="ECO:0000259" key="14">
    <source>
        <dbReference type="PROSITE" id="PS50198"/>
    </source>
</evidence>
<dbReference type="Pfam" id="PF13616">
    <property type="entry name" value="Rotamase_3"/>
    <property type="match status" value="1"/>
</dbReference>
<dbReference type="SUPFAM" id="SSF54534">
    <property type="entry name" value="FKBP-like"/>
    <property type="match status" value="1"/>
</dbReference>
<comment type="similarity">
    <text evidence="8">Belongs to the PpiD chaperone family.</text>
</comment>
<organism evidence="15 16">
    <name type="scientific">Venatoribacter cucullus</name>
    <dbReference type="NCBI Taxonomy" id="2661630"/>
    <lineage>
        <taxon>Bacteria</taxon>
        <taxon>Pseudomonadati</taxon>
        <taxon>Pseudomonadota</taxon>
        <taxon>Gammaproteobacteria</taxon>
        <taxon>Oceanospirillales</taxon>
        <taxon>Oceanospirillaceae</taxon>
        <taxon>Venatoribacter</taxon>
    </lineage>
</organism>
<evidence type="ECO:0000256" key="5">
    <source>
        <dbReference type="ARBA" id="ARBA00022989"/>
    </source>
</evidence>
<evidence type="ECO:0000313" key="15">
    <source>
        <dbReference type="EMBL" id="QQD24094.1"/>
    </source>
</evidence>
<evidence type="ECO:0000256" key="8">
    <source>
        <dbReference type="ARBA" id="ARBA00038408"/>
    </source>
</evidence>
<dbReference type="InterPro" id="IPR046357">
    <property type="entry name" value="PPIase_dom_sf"/>
</dbReference>
<dbReference type="InterPro" id="IPR023058">
    <property type="entry name" value="PPIase_PpiC_CS"/>
</dbReference>
<dbReference type="KEGG" id="vcw:GJQ55_06220"/>
<dbReference type="Proteomes" id="UP000596074">
    <property type="component" value="Chromosome"/>
</dbReference>
<dbReference type="SUPFAM" id="SSF109998">
    <property type="entry name" value="Triger factor/SurA peptide-binding domain-like"/>
    <property type="match status" value="1"/>
</dbReference>